<comment type="caution">
    <text evidence="5">The sequence shown here is derived from an EMBL/GenBank/DDBJ whole genome shotgun (WGS) entry which is preliminary data.</text>
</comment>
<accession>A0A0L0QT22</accession>
<proteinExistence type="predicted"/>
<dbReference type="EMBL" id="LGTO01000004">
    <property type="protein sequence ID" value="KNE21855.1"/>
    <property type="molecule type" value="Genomic_DNA"/>
</dbReference>
<dbReference type="GO" id="GO:0003676">
    <property type="term" value="F:nucleic acid binding"/>
    <property type="evidence" value="ECO:0007669"/>
    <property type="project" value="InterPro"/>
</dbReference>
<name>A0A0L0QT22_VIRPA</name>
<dbReference type="OrthoDB" id="9803913at2"/>
<dbReference type="PANTHER" id="PTHR30231:SF42">
    <property type="entry name" value="EXONUCLEASE"/>
    <property type="match status" value="1"/>
</dbReference>
<gene>
    <name evidence="5" type="ORF">AFK71_03330</name>
</gene>
<keyword evidence="1" id="KW-0540">Nuclease</keyword>
<dbReference type="Gene3D" id="3.30.420.10">
    <property type="entry name" value="Ribonuclease H-like superfamily/Ribonuclease H"/>
    <property type="match status" value="1"/>
</dbReference>
<protein>
    <recommendedName>
        <fullName evidence="4">Exonuclease domain-containing protein</fullName>
    </recommendedName>
</protein>
<evidence type="ECO:0000313" key="5">
    <source>
        <dbReference type="EMBL" id="KNE21855.1"/>
    </source>
</evidence>
<organism evidence="5 6">
    <name type="scientific">Virgibacillus pantothenticus</name>
    <dbReference type="NCBI Taxonomy" id="1473"/>
    <lineage>
        <taxon>Bacteria</taxon>
        <taxon>Bacillati</taxon>
        <taxon>Bacillota</taxon>
        <taxon>Bacilli</taxon>
        <taxon>Bacillales</taxon>
        <taxon>Bacillaceae</taxon>
        <taxon>Virgibacillus</taxon>
    </lineage>
</organism>
<dbReference type="RefSeq" id="WP_050350134.1">
    <property type="nucleotide sequence ID" value="NZ_BOSN01000005.1"/>
</dbReference>
<evidence type="ECO:0000259" key="4">
    <source>
        <dbReference type="SMART" id="SM00479"/>
    </source>
</evidence>
<dbReference type="SMART" id="SM00479">
    <property type="entry name" value="EXOIII"/>
    <property type="match status" value="1"/>
</dbReference>
<dbReference type="InterPro" id="IPR013520">
    <property type="entry name" value="Ribonucl_H"/>
</dbReference>
<dbReference type="GO" id="GO:0008408">
    <property type="term" value="F:3'-5' exonuclease activity"/>
    <property type="evidence" value="ECO:0007669"/>
    <property type="project" value="TreeGrafter"/>
</dbReference>
<evidence type="ECO:0000256" key="3">
    <source>
        <dbReference type="ARBA" id="ARBA00022839"/>
    </source>
</evidence>
<sequence length="204" mass="23391">MTFVSIDFETANEKRTSPCAVGIVVSNGLQIVDEYYSLINPLTDFRTMNMQIHGITPEHVRYAPTFSDIWPVLQTYLQQGMVIAHNASFDMSVLRHTLDHFQLAYPDLGYLCTVMLSKQLWPQLHNYKLDTLAAYHQIPFDHHHALEDARVAAKLLSKALHESGQHTIEGLLTAYQIQSGKIFQHGYTPPKKKKSHQRKRIYLS</sequence>
<dbReference type="GO" id="GO:0005829">
    <property type="term" value="C:cytosol"/>
    <property type="evidence" value="ECO:0007669"/>
    <property type="project" value="TreeGrafter"/>
</dbReference>
<dbReference type="Proteomes" id="UP000036780">
    <property type="component" value="Unassembled WGS sequence"/>
</dbReference>
<keyword evidence="3" id="KW-0269">Exonuclease</keyword>
<keyword evidence="2" id="KW-0378">Hydrolase</keyword>
<reference evidence="6" key="1">
    <citation type="submission" date="2015-07" db="EMBL/GenBank/DDBJ databases">
        <title>Fjat-10053 dsm26.</title>
        <authorList>
            <person name="Liu B."/>
            <person name="Wang J."/>
            <person name="Zhu Y."/>
            <person name="Liu G."/>
            <person name="Chen Q."/>
            <person name="Chen Z."/>
            <person name="Lan J."/>
            <person name="Che J."/>
            <person name="Ge C."/>
            <person name="Shi H."/>
            <person name="Pan Z."/>
            <person name="Liu X."/>
        </authorList>
    </citation>
    <scope>NUCLEOTIDE SEQUENCE [LARGE SCALE GENOMIC DNA]</scope>
    <source>
        <strain evidence="6">DSM 26</strain>
    </source>
</reference>
<evidence type="ECO:0000256" key="1">
    <source>
        <dbReference type="ARBA" id="ARBA00022722"/>
    </source>
</evidence>
<dbReference type="AlphaFoldDB" id="A0A0L0QT22"/>
<keyword evidence="6" id="KW-1185">Reference proteome</keyword>
<dbReference type="InterPro" id="IPR012337">
    <property type="entry name" value="RNaseH-like_sf"/>
</dbReference>
<dbReference type="SUPFAM" id="SSF53098">
    <property type="entry name" value="Ribonuclease H-like"/>
    <property type="match status" value="1"/>
</dbReference>
<dbReference type="CDD" id="cd06130">
    <property type="entry name" value="DNA_pol_III_epsilon_like"/>
    <property type="match status" value="1"/>
</dbReference>
<dbReference type="GeneID" id="66869577"/>
<dbReference type="Pfam" id="PF00929">
    <property type="entry name" value="RNase_T"/>
    <property type="match status" value="1"/>
</dbReference>
<dbReference type="FunFam" id="3.30.420.10:FF:000045">
    <property type="entry name" value="3'-5' exonuclease DinG"/>
    <property type="match status" value="1"/>
</dbReference>
<dbReference type="PATRIC" id="fig|1473.5.peg.3602"/>
<dbReference type="PANTHER" id="PTHR30231">
    <property type="entry name" value="DNA POLYMERASE III SUBUNIT EPSILON"/>
    <property type="match status" value="1"/>
</dbReference>
<dbReference type="InterPro" id="IPR036397">
    <property type="entry name" value="RNaseH_sf"/>
</dbReference>
<evidence type="ECO:0000313" key="6">
    <source>
        <dbReference type="Proteomes" id="UP000036780"/>
    </source>
</evidence>
<feature type="domain" description="Exonuclease" evidence="4">
    <location>
        <begin position="2"/>
        <end position="165"/>
    </location>
</feature>
<evidence type="ECO:0000256" key="2">
    <source>
        <dbReference type="ARBA" id="ARBA00022801"/>
    </source>
</evidence>